<name>A0A2T1M3W7_9CHRO</name>
<reference evidence="2 3" key="1">
    <citation type="submission" date="2018-03" db="EMBL/GenBank/DDBJ databases">
        <title>The ancient ancestry and fast evolution of plastids.</title>
        <authorList>
            <person name="Moore K.R."/>
            <person name="Magnabosco C."/>
            <person name="Momper L."/>
            <person name="Gold D.A."/>
            <person name="Bosak T."/>
            <person name="Fournier G.P."/>
        </authorList>
    </citation>
    <scope>NUCLEOTIDE SEQUENCE [LARGE SCALE GENOMIC DNA]</scope>
    <source>
        <strain evidence="2 3">CCALA 016</strain>
    </source>
</reference>
<feature type="transmembrane region" description="Helical" evidence="1">
    <location>
        <begin position="189"/>
        <end position="207"/>
    </location>
</feature>
<gene>
    <name evidence="2" type="ORF">C7H19_01675</name>
</gene>
<evidence type="ECO:0000256" key="1">
    <source>
        <dbReference type="SAM" id="Phobius"/>
    </source>
</evidence>
<dbReference type="InterPro" id="IPR021788">
    <property type="entry name" value="CPP1-like"/>
</dbReference>
<evidence type="ECO:0000313" key="3">
    <source>
        <dbReference type="Proteomes" id="UP000239001"/>
    </source>
</evidence>
<dbReference type="AlphaFoldDB" id="A0A2T1M3W7"/>
<dbReference type="OrthoDB" id="483084at2"/>
<dbReference type="PANTHER" id="PTHR33372">
    <property type="match status" value="1"/>
</dbReference>
<dbReference type="Proteomes" id="UP000239001">
    <property type="component" value="Unassembled WGS sequence"/>
</dbReference>
<accession>A0A2T1M3W7</accession>
<keyword evidence="1" id="KW-0812">Transmembrane</keyword>
<evidence type="ECO:0000313" key="2">
    <source>
        <dbReference type="EMBL" id="PSF39525.1"/>
    </source>
</evidence>
<proteinExistence type="predicted"/>
<feature type="transmembrane region" description="Helical" evidence="1">
    <location>
        <begin position="128"/>
        <end position="145"/>
    </location>
</feature>
<protein>
    <submittedName>
        <fullName evidence="2">Molecular chaperone DnaJ</fullName>
    </submittedName>
</protein>
<dbReference type="EMBL" id="PXOH01000001">
    <property type="protein sequence ID" value="PSF39525.1"/>
    <property type="molecule type" value="Genomic_DNA"/>
</dbReference>
<feature type="transmembrane region" description="Helical" evidence="1">
    <location>
        <begin position="157"/>
        <end position="177"/>
    </location>
</feature>
<reference evidence="2 3" key="2">
    <citation type="submission" date="2018-03" db="EMBL/GenBank/DDBJ databases">
        <authorList>
            <person name="Keele B.F."/>
        </authorList>
    </citation>
    <scope>NUCLEOTIDE SEQUENCE [LARGE SCALE GENOMIC DNA]</scope>
    <source>
        <strain evidence="2 3">CCALA 016</strain>
    </source>
</reference>
<dbReference type="Pfam" id="PF11833">
    <property type="entry name" value="CPP1-like"/>
    <property type="match status" value="1"/>
</dbReference>
<keyword evidence="3" id="KW-1185">Reference proteome</keyword>
<comment type="caution">
    <text evidence="2">The sequence shown here is derived from an EMBL/GenBank/DDBJ whole genome shotgun (WGS) entry which is preliminary data.</text>
</comment>
<feature type="transmembrane region" description="Helical" evidence="1">
    <location>
        <begin position="105"/>
        <end position="122"/>
    </location>
</feature>
<keyword evidence="1" id="KW-0472">Membrane</keyword>
<keyword evidence="1" id="KW-1133">Transmembrane helix</keyword>
<organism evidence="2 3">
    <name type="scientific">Aphanothece hegewaldii CCALA 016</name>
    <dbReference type="NCBI Taxonomy" id="2107694"/>
    <lineage>
        <taxon>Bacteria</taxon>
        <taxon>Bacillati</taxon>
        <taxon>Cyanobacteriota</taxon>
        <taxon>Cyanophyceae</taxon>
        <taxon>Oscillatoriophycideae</taxon>
        <taxon>Chroococcales</taxon>
        <taxon>Aphanothecaceae</taxon>
        <taxon>Aphanothece</taxon>
    </lineage>
</organism>
<sequence>MSEQSPYEQLGVTEESSFEEIQDAKQRLMLQHQDDHKLTEKIEAAYDAVIMDRLRLRQEGKIKVPERIRFPERGSEAPTTIKPLSIERSPSWLQKLIDKPSATELGISAGVFVVLAVMTLFAGAQGSSLLSLFLALGVFANIYFLNRKEQKFGRAVLITFFGLLLGIGLGAGIASGLEAAKVVFPFSVQQFYALITFFLLWLISSFLR</sequence>
<dbReference type="RefSeq" id="WP_106455145.1">
    <property type="nucleotide sequence ID" value="NZ_PXOH01000001.1"/>
</dbReference>
<dbReference type="PANTHER" id="PTHR33372:SF2">
    <property type="entry name" value="PROTEIN CHAPERONE-LIKE PROTEIN OF POR1, CHLOROPLASTIC"/>
    <property type="match status" value="1"/>
</dbReference>